<dbReference type="Proteomes" id="UP000305939">
    <property type="component" value="Unassembled WGS sequence"/>
</dbReference>
<feature type="chain" id="PRO_5020215862" description="Lipoprotein" evidence="1">
    <location>
        <begin position="26"/>
        <end position="168"/>
    </location>
</feature>
<comment type="caution">
    <text evidence="2">The sequence shown here is derived from an EMBL/GenBank/DDBJ whole genome shotgun (WGS) entry which is preliminary data.</text>
</comment>
<proteinExistence type="predicted"/>
<evidence type="ECO:0008006" key="4">
    <source>
        <dbReference type="Google" id="ProtNLM"/>
    </source>
</evidence>
<dbReference type="EMBL" id="SSMC01000001">
    <property type="protein sequence ID" value="THD69361.1"/>
    <property type="molecule type" value="Genomic_DNA"/>
</dbReference>
<accession>A0A4S3M4V4</accession>
<organism evidence="2 3">
    <name type="scientific">Robertkochia marina</name>
    <dbReference type="NCBI Taxonomy" id="1227945"/>
    <lineage>
        <taxon>Bacteria</taxon>
        <taxon>Pseudomonadati</taxon>
        <taxon>Bacteroidota</taxon>
        <taxon>Flavobacteriia</taxon>
        <taxon>Flavobacteriales</taxon>
        <taxon>Flavobacteriaceae</taxon>
        <taxon>Robertkochia</taxon>
    </lineage>
</organism>
<sequence>MKNLFTLLFGVLTLLVFTQCGSSQILETKAPFTLENPAVEPWTAGANRQYTGVNLYFPVSEGRSYTLDSVYYGNKGTALEKIQKDNYLVYKGTIETTKEDYDIVMHADPRKEVGNRPPSLKKSPFELEEGVAVISYLDKGERRYFKIDNLILSTAIHYEEKPSVKNRP</sequence>
<evidence type="ECO:0000256" key="1">
    <source>
        <dbReference type="SAM" id="SignalP"/>
    </source>
</evidence>
<protein>
    <recommendedName>
        <fullName evidence="4">Lipoprotein</fullName>
    </recommendedName>
</protein>
<dbReference type="AlphaFoldDB" id="A0A4S3M4V4"/>
<evidence type="ECO:0000313" key="2">
    <source>
        <dbReference type="EMBL" id="THD69361.1"/>
    </source>
</evidence>
<reference evidence="2 3" key="1">
    <citation type="submission" date="2019-04" db="EMBL/GenBank/DDBJ databases">
        <title>Draft genome sequence of Robertkochia marina CC-AMO-30D.</title>
        <authorList>
            <person name="Hameed A."/>
            <person name="Lin S.-Y."/>
            <person name="Shahina M."/>
            <person name="Lai W.-A."/>
            <person name="Young C.-C."/>
        </authorList>
    </citation>
    <scope>NUCLEOTIDE SEQUENCE [LARGE SCALE GENOMIC DNA]</scope>
    <source>
        <strain evidence="2 3">CC-AMO-30D</strain>
    </source>
</reference>
<dbReference type="OrthoDB" id="1364277at2"/>
<dbReference type="RefSeq" id="WP_136334851.1">
    <property type="nucleotide sequence ID" value="NZ_QXMP01000001.1"/>
</dbReference>
<name>A0A4S3M4V4_9FLAO</name>
<keyword evidence="1" id="KW-0732">Signal</keyword>
<gene>
    <name evidence="2" type="ORF">E7Z59_03275</name>
</gene>
<feature type="signal peptide" evidence="1">
    <location>
        <begin position="1"/>
        <end position="25"/>
    </location>
</feature>
<evidence type="ECO:0000313" key="3">
    <source>
        <dbReference type="Proteomes" id="UP000305939"/>
    </source>
</evidence>
<keyword evidence="3" id="KW-1185">Reference proteome</keyword>